<dbReference type="Pfam" id="PF25575">
    <property type="entry name" value="TPR_BSK1_C"/>
    <property type="match status" value="1"/>
</dbReference>
<evidence type="ECO:0000256" key="2">
    <source>
        <dbReference type="ARBA" id="ARBA00012513"/>
    </source>
</evidence>
<comment type="catalytic activity">
    <reaction evidence="12">
        <text>L-threonyl-[protein] + ATP = O-phospho-L-threonyl-[protein] + ADP + H(+)</text>
        <dbReference type="Rhea" id="RHEA:46608"/>
        <dbReference type="Rhea" id="RHEA-COMP:11060"/>
        <dbReference type="Rhea" id="RHEA-COMP:11605"/>
        <dbReference type="ChEBI" id="CHEBI:15378"/>
        <dbReference type="ChEBI" id="CHEBI:30013"/>
        <dbReference type="ChEBI" id="CHEBI:30616"/>
        <dbReference type="ChEBI" id="CHEBI:61977"/>
        <dbReference type="ChEBI" id="CHEBI:456216"/>
        <dbReference type="EC" id="2.7.11.1"/>
    </reaction>
</comment>
<dbReference type="PROSITE" id="PS50011">
    <property type="entry name" value="PROTEIN_KINASE_DOM"/>
    <property type="match status" value="1"/>
</dbReference>
<keyword evidence="7" id="KW-0547">Nucleotide-binding</keyword>
<dbReference type="InterPro" id="IPR058209">
    <property type="entry name" value="TPR_BSK1_C"/>
</dbReference>
<keyword evidence="5" id="KW-0808">Transferase</keyword>
<keyword evidence="3" id="KW-1003">Cell membrane</keyword>
<dbReference type="EMBL" id="JAHRHJ020000009">
    <property type="protein sequence ID" value="KAH9301697.1"/>
    <property type="molecule type" value="Genomic_DNA"/>
</dbReference>
<evidence type="ECO:0000256" key="7">
    <source>
        <dbReference type="ARBA" id="ARBA00022741"/>
    </source>
</evidence>
<keyword evidence="9" id="KW-0067">ATP-binding</keyword>
<evidence type="ECO:0000256" key="1">
    <source>
        <dbReference type="ARBA" id="ARBA00004193"/>
    </source>
</evidence>
<proteinExistence type="predicted"/>
<dbReference type="AlphaFoldDB" id="A0AA38CL91"/>
<dbReference type="FunFam" id="3.30.200.20:FF:000154">
    <property type="entry name" value="probable serine/threonine-protein kinase At4g35230"/>
    <property type="match status" value="1"/>
</dbReference>
<dbReference type="EC" id="2.7.11.1" evidence="2"/>
<feature type="domain" description="Protein kinase" evidence="15">
    <location>
        <begin position="110"/>
        <end position="363"/>
    </location>
</feature>
<feature type="compositionally biased region" description="Basic residues" evidence="14">
    <location>
        <begin position="1"/>
        <end position="28"/>
    </location>
</feature>
<evidence type="ECO:0000256" key="4">
    <source>
        <dbReference type="ARBA" id="ARBA00022527"/>
    </source>
</evidence>
<comment type="caution">
    <text evidence="16">The sequence shown here is derived from an EMBL/GenBank/DDBJ whole genome shotgun (WGS) entry which is preliminary data.</text>
</comment>
<evidence type="ECO:0000256" key="3">
    <source>
        <dbReference type="ARBA" id="ARBA00022475"/>
    </source>
</evidence>
<evidence type="ECO:0000256" key="13">
    <source>
        <dbReference type="ARBA" id="ARBA00048679"/>
    </source>
</evidence>
<keyword evidence="8" id="KW-0418">Kinase</keyword>
<dbReference type="GO" id="GO:0009742">
    <property type="term" value="P:brassinosteroid mediated signaling pathway"/>
    <property type="evidence" value="ECO:0007669"/>
    <property type="project" value="InterPro"/>
</dbReference>
<evidence type="ECO:0000256" key="10">
    <source>
        <dbReference type="ARBA" id="ARBA00023136"/>
    </source>
</evidence>
<evidence type="ECO:0000256" key="6">
    <source>
        <dbReference type="ARBA" id="ARBA00022707"/>
    </source>
</evidence>
<comment type="catalytic activity">
    <reaction evidence="13">
        <text>L-seryl-[protein] + ATP = O-phospho-L-seryl-[protein] + ADP + H(+)</text>
        <dbReference type="Rhea" id="RHEA:17989"/>
        <dbReference type="Rhea" id="RHEA-COMP:9863"/>
        <dbReference type="Rhea" id="RHEA-COMP:11604"/>
        <dbReference type="ChEBI" id="CHEBI:15378"/>
        <dbReference type="ChEBI" id="CHEBI:29999"/>
        <dbReference type="ChEBI" id="CHEBI:30616"/>
        <dbReference type="ChEBI" id="CHEBI:83421"/>
        <dbReference type="ChEBI" id="CHEBI:456216"/>
        <dbReference type="EC" id="2.7.11.1"/>
    </reaction>
</comment>
<dbReference type="InterPro" id="IPR000719">
    <property type="entry name" value="Prot_kinase_dom"/>
</dbReference>
<feature type="non-terminal residue" evidence="16">
    <location>
        <position position="406"/>
    </location>
</feature>
<dbReference type="Gene3D" id="1.10.510.10">
    <property type="entry name" value="Transferase(Phosphotransferase) domain 1"/>
    <property type="match status" value="1"/>
</dbReference>
<evidence type="ECO:0000256" key="12">
    <source>
        <dbReference type="ARBA" id="ARBA00047899"/>
    </source>
</evidence>
<dbReference type="GO" id="GO:0004674">
    <property type="term" value="F:protein serine/threonine kinase activity"/>
    <property type="evidence" value="ECO:0007669"/>
    <property type="project" value="UniProtKB-KW"/>
</dbReference>
<dbReference type="Proteomes" id="UP000824469">
    <property type="component" value="Unassembled WGS sequence"/>
</dbReference>
<feature type="region of interest" description="Disordered" evidence="14">
    <location>
        <begin position="1"/>
        <end position="57"/>
    </location>
</feature>
<dbReference type="InterPro" id="IPR001245">
    <property type="entry name" value="Ser-Thr/Tyr_kinase_cat_dom"/>
</dbReference>
<feature type="compositionally biased region" description="Acidic residues" evidence="14">
    <location>
        <begin position="39"/>
        <end position="49"/>
    </location>
</feature>
<evidence type="ECO:0000256" key="11">
    <source>
        <dbReference type="ARBA" id="ARBA00023288"/>
    </source>
</evidence>
<evidence type="ECO:0000256" key="14">
    <source>
        <dbReference type="SAM" id="MobiDB-lite"/>
    </source>
</evidence>
<keyword evidence="4" id="KW-0723">Serine/threonine-protein kinase</keyword>
<dbReference type="FunFam" id="1.10.510.10:FF:000069">
    <property type="entry name" value="probable serine/threonine-protein kinase At5g41260"/>
    <property type="match status" value="1"/>
</dbReference>
<dbReference type="PANTHER" id="PTHR45863">
    <property type="entry name" value="SERINE/THREONINE-PROTEIN KINASE BSK5"/>
    <property type="match status" value="1"/>
</dbReference>
<dbReference type="PANTHER" id="PTHR45863:SF7">
    <property type="entry name" value="SERINE_THREONINE-PROTEIN KINASE BSK5"/>
    <property type="match status" value="1"/>
</dbReference>
<gene>
    <name evidence="16" type="ORF">KI387_013280</name>
</gene>
<keyword evidence="17" id="KW-1185">Reference proteome</keyword>
<dbReference type="InterPro" id="IPR045845">
    <property type="entry name" value="BSK"/>
</dbReference>
<dbReference type="GO" id="GO:0005524">
    <property type="term" value="F:ATP binding"/>
    <property type="evidence" value="ECO:0007669"/>
    <property type="project" value="UniProtKB-KW"/>
</dbReference>
<evidence type="ECO:0000256" key="8">
    <source>
        <dbReference type="ARBA" id="ARBA00022777"/>
    </source>
</evidence>
<evidence type="ECO:0000313" key="16">
    <source>
        <dbReference type="EMBL" id="KAH9301697.1"/>
    </source>
</evidence>
<dbReference type="InterPro" id="IPR011009">
    <property type="entry name" value="Kinase-like_dom_sf"/>
</dbReference>
<feature type="non-terminal residue" evidence="16">
    <location>
        <position position="1"/>
    </location>
</feature>
<keyword evidence="11" id="KW-0449">Lipoprotein</keyword>
<keyword evidence="10" id="KW-0472">Membrane</keyword>
<dbReference type="Gene3D" id="3.30.200.20">
    <property type="entry name" value="Phosphorylase Kinase, domain 1"/>
    <property type="match status" value="1"/>
</dbReference>
<organism evidence="16 17">
    <name type="scientific">Taxus chinensis</name>
    <name type="common">Chinese yew</name>
    <name type="synonym">Taxus wallichiana var. chinensis</name>
    <dbReference type="NCBI Taxonomy" id="29808"/>
    <lineage>
        <taxon>Eukaryota</taxon>
        <taxon>Viridiplantae</taxon>
        <taxon>Streptophyta</taxon>
        <taxon>Embryophyta</taxon>
        <taxon>Tracheophyta</taxon>
        <taxon>Spermatophyta</taxon>
        <taxon>Pinopsida</taxon>
        <taxon>Pinidae</taxon>
        <taxon>Conifers II</taxon>
        <taxon>Cupressales</taxon>
        <taxon>Taxaceae</taxon>
        <taxon>Taxus</taxon>
    </lineage>
</organism>
<reference evidence="16 17" key="1">
    <citation type="journal article" date="2021" name="Nat. Plants">
        <title>The Taxus genome provides insights into paclitaxel biosynthesis.</title>
        <authorList>
            <person name="Xiong X."/>
            <person name="Gou J."/>
            <person name="Liao Q."/>
            <person name="Li Y."/>
            <person name="Zhou Q."/>
            <person name="Bi G."/>
            <person name="Li C."/>
            <person name="Du R."/>
            <person name="Wang X."/>
            <person name="Sun T."/>
            <person name="Guo L."/>
            <person name="Liang H."/>
            <person name="Lu P."/>
            <person name="Wu Y."/>
            <person name="Zhang Z."/>
            <person name="Ro D.K."/>
            <person name="Shang Y."/>
            <person name="Huang S."/>
            <person name="Yan J."/>
        </authorList>
    </citation>
    <scope>NUCLEOTIDE SEQUENCE [LARGE SCALE GENOMIC DNA]</scope>
    <source>
        <strain evidence="16">Ta-2019</strain>
    </source>
</reference>
<evidence type="ECO:0000313" key="17">
    <source>
        <dbReference type="Proteomes" id="UP000824469"/>
    </source>
</evidence>
<sequence>ELKSQRKNAIRKRKCSERGRRVGRRRGGRGSVRGQDGDRDGDEDEDAAEDACKSENGMSMLEIEQLLVASAASGEDREKEKQREKEEWVPVFSEYGVEQLRGATGGFRADNIVSEHGEKAPNVVYKGLLHNRPIAVKRFHKAAWPDARQFLEEARAVGQLRHERLINLIGCCCDGDERLLVAEYMPNDTLAKHLFHWEVQPMQWAMRLRVALHLAQALEYCSNKGRALYHDLNAYRVLFDQDGNPRLSCFGLMKNSRDGKSYSTNLAFTPPEYLRTGRVTPESVIYSFGTLLLDLLSGKHIPPSHALDLIRGKNFLLLMDSCLEGHFSNDDGTELVRLASRCLQYEPRERPNAKSLVAALSSLQKQIELSFQMWTKQMQETLNSKKQGDAAFRGKDFVTAIDCYSQ</sequence>
<keyword evidence="6" id="KW-0519">Myristate</keyword>
<dbReference type="GO" id="GO:0005886">
    <property type="term" value="C:plasma membrane"/>
    <property type="evidence" value="ECO:0007669"/>
    <property type="project" value="UniProtKB-SubCell"/>
</dbReference>
<comment type="subcellular location">
    <subcellularLocation>
        <location evidence="1">Cell membrane</location>
        <topology evidence="1">Lipid-anchor</topology>
    </subcellularLocation>
</comment>
<name>A0AA38CL91_TAXCH</name>
<evidence type="ECO:0000256" key="9">
    <source>
        <dbReference type="ARBA" id="ARBA00022840"/>
    </source>
</evidence>
<evidence type="ECO:0000259" key="15">
    <source>
        <dbReference type="PROSITE" id="PS50011"/>
    </source>
</evidence>
<dbReference type="SUPFAM" id="SSF56112">
    <property type="entry name" value="Protein kinase-like (PK-like)"/>
    <property type="match status" value="1"/>
</dbReference>
<dbReference type="Pfam" id="PF07714">
    <property type="entry name" value="PK_Tyr_Ser-Thr"/>
    <property type="match status" value="1"/>
</dbReference>
<dbReference type="OMA" id="CGKNFLM"/>
<accession>A0AA38CL91</accession>
<evidence type="ECO:0000256" key="5">
    <source>
        <dbReference type="ARBA" id="ARBA00022679"/>
    </source>
</evidence>
<protein>
    <recommendedName>
        <fullName evidence="2">non-specific serine/threonine protein kinase</fullName>
        <ecNumber evidence="2">2.7.11.1</ecNumber>
    </recommendedName>
</protein>